<keyword evidence="2" id="KW-0238">DNA-binding</keyword>
<accession>A0A175R3T7</accession>
<evidence type="ECO:0000313" key="6">
    <source>
        <dbReference type="Proteomes" id="UP000078272"/>
    </source>
</evidence>
<dbReference type="InterPro" id="IPR052183">
    <property type="entry name" value="IS_Transposase"/>
</dbReference>
<dbReference type="GO" id="GO:0003677">
    <property type="term" value="F:DNA binding"/>
    <property type="evidence" value="ECO:0007669"/>
    <property type="project" value="UniProtKB-KW"/>
</dbReference>
<dbReference type="AlphaFoldDB" id="A0A175R3T7"/>
<dbReference type="EMBL" id="LDPZ01000059">
    <property type="protein sequence ID" value="KTQ85423.1"/>
    <property type="molecule type" value="Genomic_DNA"/>
</dbReference>
<dbReference type="NCBIfam" id="NF033587">
    <property type="entry name" value="transpos_IS6"/>
    <property type="match status" value="1"/>
</dbReference>
<dbReference type="GO" id="GO:0032196">
    <property type="term" value="P:transposition"/>
    <property type="evidence" value="ECO:0007669"/>
    <property type="project" value="UniProtKB-KW"/>
</dbReference>
<evidence type="ECO:0000256" key="3">
    <source>
        <dbReference type="ARBA" id="ARBA00023172"/>
    </source>
</evidence>
<evidence type="ECO:0000256" key="2">
    <source>
        <dbReference type="ARBA" id="ARBA00023125"/>
    </source>
</evidence>
<proteinExistence type="predicted"/>
<dbReference type="GO" id="GO:0006310">
    <property type="term" value="P:DNA recombination"/>
    <property type="evidence" value="ECO:0007669"/>
    <property type="project" value="UniProtKB-KW"/>
</dbReference>
<protein>
    <submittedName>
        <fullName evidence="5">Transposase</fullName>
    </submittedName>
</protein>
<dbReference type="InterPro" id="IPR032874">
    <property type="entry name" value="DDE_dom"/>
</dbReference>
<dbReference type="PANTHER" id="PTHR35528">
    <property type="entry name" value="BLL1675 PROTEIN"/>
    <property type="match status" value="1"/>
</dbReference>
<evidence type="ECO:0000259" key="4">
    <source>
        <dbReference type="PROSITE" id="PS50994"/>
    </source>
</evidence>
<evidence type="ECO:0000256" key="1">
    <source>
        <dbReference type="ARBA" id="ARBA00022578"/>
    </source>
</evidence>
<sequence length="236" mass="27942">MSLAFKGRHFAPDIILLCMRWYCRYALSYRDLEEMMAERHLSVDHTTIYRWVQHFAPELDRRVQWCKPLQTKTWYVDETYVKVRGEWMYLYRAISDGGETLDFYLSQTRTTKAAKQFLSKALNRSPHHRPSVISTDKNRAYNEAIASLRKEGRLPPTCQHRQVKFLNNRLESDHGKLKQRIRPVRGFKSRKTAHNAIRGFEVMRMFRKGQFRSMVDSLAGGSEARYIGRLFQVFIA</sequence>
<comment type="caution">
    <text evidence="5">The sequence shown here is derived from an EMBL/GenBank/DDBJ whole genome shotgun (WGS) entry which is preliminary data.</text>
</comment>
<dbReference type="OrthoDB" id="4315389at2"/>
<dbReference type="PROSITE" id="PS50994">
    <property type="entry name" value="INTEGRASE"/>
    <property type="match status" value="1"/>
</dbReference>
<dbReference type="RefSeq" id="WP_058636400.1">
    <property type="nucleotide sequence ID" value="NZ_LDPZ01000059.1"/>
</dbReference>
<dbReference type="InterPro" id="IPR001584">
    <property type="entry name" value="Integrase_cat-core"/>
</dbReference>
<dbReference type="Pfam" id="PF13610">
    <property type="entry name" value="DDE_Tnp_IS240"/>
    <property type="match status" value="1"/>
</dbReference>
<dbReference type="PATRIC" id="fig|401562.3.peg.4048"/>
<keyword evidence="3" id="KW-0233">DNA recombination</keyword>
<reference evidence="5 6" key="1">
    <citation type="journal article" date="2016" name="Front. Microbiol.">
        <title>Genomic Resource of Rice Seed Associated Bacteria.</title>
        <authorList>
            <person name="Midha S."/>
            <person name="Bansal K."/>
            <person name="Sharma S."/>
            <person name="Kumar N."/>
            <person name="Patil P.P."/>
            <person name="Chaudhry V."/>
            <person name="Patil P.B."/>
        </authorList>
    </citation>
    <scope>NUCLEOTIDE SEQUENCE [LARGE SCALE GENOMIC DNA]</scope>
    <source>
        <strain evidence="5 6">NS226</strain>
    </source>
</reference>
<dbReference type="Proteomes" id="UP000078272">
    <property type="component" value="Unassembled WGS sequence"/>
</dbReference>
<dbReference type="GO" id="GO:0015074">
    <property type="term" value="P:DNA integration"/>
    <property type="evidence" value="ECO:0007669"/>
    <property type="project" value="InterPro"/>
</dbReference>
<organism evidence="5 6">
    <name type="scientific">Aureimonas ureilytica</name>
    <dbReference type="NCBI Taxonomy" id="401562"/>
    <lineage>
        <taxon>Bacteria</taxon>
        <taxon>Pseudomonadati</taxon>
        <taxon>Pseudomonadota</taxon>
        <taxon>Alphaproteobacteria</taxon>
        <taxon>Hyphomicrobiales</taxon>
        <taxon>Aurantimonadaceae</taxon>
        <taxon>Aureimonas</taxon>
    </lineage>
</organism>
<gene>
    <name evidence="5" type="ORF">NS226_19615</name>
</gene>
<name>A0A175R3T7_9HYPH</name>
<dbReference type="InterPro" id="IPR047930">
    <property type="entry name" value="Transpos_IS6"/>
</dbReference>
<feature type="domain" description="Integrase catalytic" evidence="4">
    <location>
        <begin position="64"/>
        <end position="231"/>
    </location>
</feature>
<keyword evidence="1" id="KW-0815">Transposition</keyword>
<dbReference type="PANTHER" id="PTHR35528:SF3">
    <property type="entry name" value="BLL1675 PROTEIN"/>
    <property type="match status" value="1"/>
</dbReference>
<evidence type="ECO:0000313" key="5">
    <source>
        <dbReference type="EMBL" id="KTQ85423.1"/>
    </source>
</evidence>